<accession>A0ABP5FRF0</accession>
<dbReference type="SUPFAM" id="SSF53955">
    <property type="entry name" value="Lysozyme-like"/>
    <property type="match status" value="1"/>
</dbReference>
<evidence type="ECO:0000256" key="4">
    <source>
        <dbReference type="ARBA" id="ARBA00022679"/>
    </source>
</evidence>
<dbReference type="PANTHER" id="PTHR32282">
    <property type="entry name" value="BINDING PROTEIN TRANSPEPTIDASE, PUTATIVE-RELATED"/>
    <property type="match status" value="1"/>
</dbReference>
<comment type="catalytic activity">
    <reaction evidence="8">
        <text>[GlcNAc-(1-&gt;4)-Mur2Ac(oyl-L-Ala-gamma-D-Glu-L-Lys-D-Ala-D-Ala)](n)-di-trans,octa-cis-undecaprenyl diphosphate + beta-D-GlcNAc-(1-&gt;4)-Mur2Ac(oyl-L-Ala-gamma-D-Glu-L-Lys-D-Ala-D-Ala)-di-trans,octa-cis-undecaprenyl diphosphate = [GlcNAc-(1-&gt;4)-Mur2Ac(oyl-L-Ala-gamma-D-Glu-L-Lys-D-Ala-D-Ala)](n+1)-di-trans,octa-cis-undecaprenyl diphosphate + di-trans,octa-cis-undecaprenyl diphosphate + H(+)</text>
        <dbReference type="Rhea" id="RHEA:23708"/>
        <dbReference type="Rhea" id="RHEA-COMP:9602"/>
        <dbReference type="Rhea" id="RHEA-COMP:9603"/>
        <dbReference type="ChEBI" id="CHEBI:15378"/>
        <dbReference type="ChEBI" id="CHEBI:58405"/>
        <dbReference type="ChEBI" id="CHEBI:60033"/>
        <dbReference type="ChEBI" id="CHEBI:78435"/>
        <dbReference type="EC" id="2.4.99.28"/>
    </reaction>
</comment>
<dbReference type="InterPro" id="IPR012338">
    <property type="entry name" value="Beta-lactam/transpept-like"/>
</dbReference>
<keyword evidence="2" id="KW-0645">Protease</keyword>
<dbReference type="Gene3D" id="3.40.710.10">
    <property type="entry name" value="DD-peptidase/beta-lactamase superfamily"/>
    <property type="match status" value="1"/>
</dbReference>
<keyword evidence="5" id="KW-0378">Hydrolase</keyword>
<dbReference type="InterPro" id="IPR023346">
    <property type="entry name" value="Lysozyme-like_dom_sf"/>
</dbReference>
<dbReference type="Pfam" id="PF00905">
    <property type="entry name" value="Transpeptidase"/>
    <property type="match status" value="1"/>
</dbReference>
<sequence>MVAVPRRDLGRTIRLLLAFVVAAVLLGVLGAGLSVPSVAAVGRLTSAGDSGFMTLPSTFSAARLLQGSRILAADGSLIATPEDQDRRVVRLGQVAPVMRQAQVAIEDSRFYSHGAIDVKALTRALIEDLRTGTASEGASTLTQQFVKMTLQAQALATGRNAAAEAAVAKTLTRKLTELRYAAWLERTWSKNQILEGYLNLAYYGDGAYGVEAAARHYFGVPAGALTLPEAATLAGLVQSPSTTDPVHHPRQALARRNVVLDRMHDLHLVTTARWRAALRRPLAVDLHVTYPPATCTASRHPYFCSFVIRWLEEQPALGATPQARHDLLYRGGLTVRTTLDPSVEKDANGALRAVAPVGNSLGVAAAAYVTRPGTGDVLALGQDTAYGTDAGSGQTELDYAVDTAYGGSRGFQFGSTAKAFSLVTAMAQGLGLHATVDAPAAGPQQPAIFGRSQFPKPCGLYNGWKVYNDEAWGGGTMSLMEATAKSTNTAFVALASRIGVCAIHRTMTAFGMHDASGAPIGTYPPQVVLGAQQVSPQTLANAYAALAAGGVLCRTRPVTSVTQDGKVLLAPSPSCTRVADAGVVGQATRYLMFNMTHGSGILNQLAGRPSAGKTGTADGNAQSWFVGYTPQLTTAVWVGNPVNQNRRMFHVSMAGKSCTAMTGACFAAPIWRRIMSAALAGQPVATMP</sequence>
<dbReference type="EMBL" id="BAAANB010000021">
    <property type="protein sequence ID" value="GAA2032505.1"/>
    <property type="molecule type" value="Genomic_DNA"/>
</dbReference>
<evidence type="ECO:0000259" key="9">
    <source>
        <dbReference type="Pfam" id="PF00905"/>
    </source>
</evidence>
<dbReference type="InterPro" id="IPR036950">
    <property type="entry name" value="PBP_transglycosylase"/>
</dbReference>
<evidence type="ECO:0000313" key="11">
    <source>
        <dbReference type="EMBL" id="GAA2032505.1"/>
    </source>
</evidence>
<dbReference type="Gene3D" id="1.10.3810.10">
    <property type="entry name" value="Biosynthetic peptidoglycan transglycosylase-like"/>
    <property type="match status" value="1"/>
</dbReference>
<dbReference type="SUPFAM" id="SSF56601">
    <property type="entry name" value="beta-lactamase/transpeptidase-like"/>
    <property type="match status" value="1"/>
</dbReference>
<dbReference type="InterPro" id="IPR001264">
    <property type="entry name" value="Glyco_trans_51"/>
</dbReference>
<gene>
    <name evidence="11" type="ORF">GCM10009740_23260</name>
</gene>
<dbReference type="RefSeq" id="WP_343991447.1">
    <property type="nucleotide sequence ID" value="NZ_BAAANB010000021.1"/>
</dbReference>
<evidence type="ECO:0000256" key="6">
    <source>
        <dbReference type="ARBA" id="ARBA00023268"/>
    </source>
</evidence>
<evidence type="ECO:0000256" key="1">
    <source>
        <dbReference type="ARBA" id="ARBA00022645"/>
    </source>
</evidence>
<feature type="domain" description="Glycosyl transferase family 51" evidence="10">
    <location>
        <begin position="76"/>
        <end position="264"/>
    </location>
</feature>
<evidence type="ECO:0000313" key="12">
    <source>
        <dbReference type="Proteomes" id="UP001501285"/>
    </source>
</evidence>
<dbReference type="PANTHER" id="PTHR32282:SF33">
    <property type="entry name" value="PEPTIDOGLYCAN GLYCOSYLTRANSFERASE"/>
    <property type="match status" value="1"/>
</dbReference>
<evidence type="ECO:0000256" key="7">
    <source>
        <dbReference type="ARBA" id="ARBA00034000"/>
    </source>
</evidence>
<dbReference type="InterPro" id="IPR050396">
    <property type="entry name" value="Glycosyltr_51/Transpeptidase"/>
</dbReference>
<comment type="catalytic activity">
    <reaction evidence="7">
        <text>Preferential cleavage: (Ac)2-L-Lys-D-Ala-|-D-Ala. Also transpeptidation of peptidyl-alanyl moieties that are N-acyl substituents of D-alanine.</text>
        <dbReference type="EC" id="3.4.16.4"/>
    </reaction>
</comment>
<dbReference type="InterPro" id="IPR001460">
    <property type="entry name" value="PCN-bd_Tpept"/>
</dbReference>
<evidence type="ECO:0000256" key="5">
    <source>
        <dbReference type="ARBA" id="ARBA00022801"/>
    </source>
</evidence>
<feature type="domain" description="Penicillin-binding protein transpeptidase" evidence="9">
    <location>
        <begin position="366"/>
        <end position="642"/>
    </location>
</feature>
<dbReference type="Pfam" id="PF00912">
    <property type="entry name" value="Transgly"/>
    <property type="match status" value="1"/>
</dbReference>
<keyword evidence="3" id="KW-0328">Glycosyltransferase</keyword>
<comment type="caution">
    <text evidence="11">The sequence shown here is derived from an EMBL/GenBank/DDBJ whole genome shotgun (WGS) entry which is preliminary data.</text>
</comment>
<keyword evidence="12" id="KW-1185">Reference proteome</keyword>
<keyword evidence="4" id="KW-0808">Transferase</keyword>
<keyword evidence="1" id="KW-0121">Carboxypeptidase</keyword>
<dbReference type="Proteomes" id="UP001501285">
    <property type="component" value="Unassembled WGS sequence"/>
</dbReference>
<reference evidence="12" key="1">
    <citation type="journal article" date="2019" name="Int. J. Syst. Evol. Microbiol.">
        <title>The Global Catalogue of Microorganisms (GCM) 10K type strain sequencing project: providing services to taxonomists for standard genome sequencing and annotation.</title>
        <authorList>
            <consortium name="The Broad Institute Genomics Platform"/>
            <consortium name="The Broad Institute Genome Sequencing Center for Infectious Disease"/>
            <person name="Wu L."/>
            <person name="Ma J."/>
        </authorList>
    </citation>
    <scope>NUCLEOTIDE SEQUENCE [LARGE SCALE GENOMIC DNA]</scope>
    <source>
        <strain evidence="12">JCM 14283</strain>
    </source>
</reference>
<evidence type="ECO:0000256" key="3">
    <source>
        <dbReference type="ARBA" id="ARBA00022676"/>
    </source>
</evidence>
<proteinExistence type="predicted"/>
<name>A0ABP5FRF0_9MICO</name>
<evidence type="ECO:0000259" key="10">
    <source>
        <dbReference type="Pfam" id="PF00912"/>
    </source>
</evidence>
<protein>
    <submittedName>
        <fullName evidence="11">Transglycosylase domain-containing protein</fullName>
    </submittedName>
</protein>
<evidence type="ECO:0000256" key="8">
    <source>
        <dbReference type="ARBA" id="ARBA00049902"/>
    </source>
</evidence>
<organism evidence="11 12">
    <name type="scientific">Terrabacter terrae</name>
    <dbReference type="NCBI Taxonomy" id="318434"/>
    <lineage>
        <taxon>Bacteria</taxon>
        <taxon>Bacillati</taxon>
        <taxon>Actinomycetota</taxon>
        <taxon>Actinomycetes</taxon>
        <taxon>Micrococcales</taxon>
        <taxon>Intrasporangiaceae</taxon>
        <taxon>Terrabacter</taxon>
    </lineage>
</organism>
<keyword evidence="6" id="KW-0511">Multifunctional enzyme</keyword>
<evidence type="ECO:0000256" key="2">
    <source>
        <dbReference type="ARBA" id="ARBA00022670"/>
    </source>
</evidence>